<dbReference type="OrthoDB" id="9450033at2759"/>
<evidence type="ECO:0000256" key="5">
    <source>
        <dbReference type="RuleBase" id="RU000651"/>
    </source>
</evidence>
<feature type="domain" description="Ribonuclease A-domain" evidence="6">
    <location>
        <begin position="31"/>
        <end position="155"/>
    </location>
</feature>
<reference evidence="8 9" key="1">
    <citation type="submission" date="2009-06" db="EMBL/GenBank/DDBJ databases">
        <title>The Genome Sequence of Loxodonta africana (African elephant).</title>
        <authorList>
            <person name="Di Palma F."/>
            <person name="Heiman D."/>
            <person name="Young S."/>
            <person name="Johnson J."/>
            <person name="Lander E.S."/>
            <person name="Lindblad-Toh K."/>
        </authorList>
    </citation>
    <scope>NUCLEOTIDE SEQUENCE [LARGE SCALE GENOMIC DNA]</scope>
    <source>
        <strain evidence="8 9">Isolate ISIS603380</strain>
    </source>
</reference>
<evidence type="ECO:0000256" key="1">
    <source>
        <dbReference type="ARBA" id="ARBA00005600"/>
    </source>
</evidence>
<dbReference type="GO" id="GO:0045087">
    <property type="term" value="P:innate immune response"/>
    <property type="evidence" value="ECO:0007669"/>
    <property type="project" value="TreeGrafter"/>
</dbReference>
<dbReference type="Gene3D" id="3.10.130.10">
    <property type="entry name" value="Ribonuclease A-like domain"/>
    <property type="match status" value="1"/>
</dbReference>
<dbReference type="eggNOG" id="ENOG502TDZ3">
    <property type="taxonomic scope" value="Eukaryota"/>
</dbReference>
<dbReference type="RefSeq" id="XP_003421646.1">
    <property type="nucleotide sequence ID" value="XM_003421598.4"/>
</dbReference>
<dbReference type="GO" id="GO:0050830">
    <property type="term" value="P:defense response to Gram-positive bacterium"/>
    <property type="evidence" value="ECO:0007669"/>
    <property type="project" value="TreeGrafter"/>
</dbReference>
<dbReference type="SUPFAM" id="SSF54076">
    <property type="entry name" value="RNase A-like"/>
    <property type="match status" value="1"/>
</dbReference>
<protein>
    <submittedName>
        <fullName evidence="7">Ribonuclease A E1</fullName>
    </submittedName>
    <submittedName>
        <fullName evidence="8">Ribonucleic acid export 1</fullName>
    </submittedName>
</protein>
<organism evidence="8 9">
    <name type="scientific">Loxodonta africana</name>
    <name type="common">African elephant</name>
    <dbReference type="NCBI Taxonomy" id="9785"/>
    <lineage>
        <taxon>Eukaryota</taxon>
        <taxon>Metazoa</taxon>
        <taxon>Chordata</taxon>
        <taxon>Craniata</taxon>
        <taxon>Vertebrata</taxon>
        <taxon>Euteleostomi</taxon>
        <taxon>Mammalia</taxon>
        <taxon>Eutheria</taxon>
        <taxon>Afrotheria</taxon>
        <taxon>Proboscidea</taxon>
        <taxon>Elephantidae</taxon>
        <taxon>Loxodonta</taxon>
    </lineage>
</organism>
<dbReference type="EMBL" id="HG329083">
    <property type="protein sequence ID" value="CDG32159.1"/>
    <property type="molecule type" value="Genomic_DNA"/>
</dbReference>
<evidence type="ECO:0000256" key="4">
    <source>
        <dbReference type="ARBA" id="ARBA00022801"/>
    </source>
</evidence>
<keyword evidence="2 5" id="KW-0540">Nuclease</keyword>
<dbReference type="GO" id="GO:0005615">
    <property type="term" value="C:extracellular space"/>
    <property type="evidence" value="ECO:0007669"/>
    <property type="project" value="TreeGrafter"/>
</dbReference>
<dbReference type="PRINTS" id="PR00794">
    <property type="entry name" value="RIBONUCLEASE"/>
</dbReference>
<dbReference type="GO" id="GO:0016787">
    <property type="term" value="F:hydrolase activity"/>
    <property type="evidence" value="ECO:0007669"/>
    <property type="project" value="UniProtKB-KW"/>
</dbReference>
<keyword evidence="4 5" id="KW-0378">Hydrolase</keyword>
<dbReference type="Proteomes" id="UP000007646">
    <property type="component" value="Unassembled WGS sequence"/>
</dbReference>
<keyword evidence="5" id="KW-0732">Signal</keyword>
<evidence type="ECO:0000259" key="6">
    <source>
        <dbReference type="SMART" id="SM00092"/>
    </source>
</evidence>
<dbReference type="SMART" id="SM00092">
    <property type="entry name" value="RNAse_Pc"/>
    <property type="match status" value="1"/>
</dbReference>
<dbReference type="GO" id="GO:0050832">
    <property type="term" value="P:defense response to fungus"/>
    <property type="evidence" value="ECO:0007669"/>
    <property type="project" value="TreeGrafter"/>
</dbReference>
<dbReference type="OMA" id="RAGCCPL"/>
<keyword evidence="3 5" id="KW-0255">Endonuclease</keyword>
<dbReference type="STRING" id="9785.ENSLAFP00000027497"/>
<evidence type="ECO:0000256" key="3">
    <source>
        <dbReference type="ARBA" id="ARBA00022759"/>
    </source>
</evidence>
<evidence type="ECO:0000256" key="2">
    <source>
        <dbReference type="ARBA" id="ARBA00022722"/>
    </source>
</evidence>
<dbReference type="FunFam" id="3.10.130.10:FF:000001">
    <property type="entry name" value="Ribonuclease pancreatic"/>
    <property type="match status" value="1"/>
</dbReference>
<feature type="signal peptide" evidence="5">
    <location>
        <begin position="1"/>
        <end position="27"/>
    </location>
</feature>
<dbReference type="Pfam" id="PF00074">
    <property type="entry name" value="RnaseA"/>
    <property type="match status" value="1"/>
</dbReference>
<dbReference type="PROSITE" id="PS00127">
    <property type="entry name" value="RNASE_PANCREATIC"/>
    <property type="match status" value="1"/>
</dbReference>
<dbReference type="GO" id="GO:0003676">
    <property type="term" value="F:nucleic acid binding"/>
    <property type="evidence" value="ECO:0007669"/>
    <property type="project" value="InterPro"/>
</dbReference>
<reference evidence="7" key="4">
    <citation type="journal article" date="2019" name="Gene Rep">
        <title>Eutherian third-party data gene collections.</title>
        <authorList>
            <person name="Premzl M."/>
        </authorList>
    </citation>
    <scope>NUCLEOTIDE SEQUENCE</scope>
</reference>
<accession>G3UI39</accession>
<name>G3UI39_LOXAF</name>
<gene>
    <name evidence="8" type="primary">LOC100670946</name>
    <name evidence="7" type="synonym">RAE1</name>
</gene>
<proteinExistence type="inferred from homology"/>
<dbReference type="GeneTree" id="ENSGT00940000163695"/>
<dbReference type="InterPro" id="IPR023411">
    <property type="entry name" value="RNaseA_AS"/>
</dbReference>
<dbReference type="KEGG" id="lav:100670946"/>
<dbReference type="InterPro" id="IPR001427">
    <property type="entry name" value="RNaseA"/>
</dbReference>
<dbReference type="HOGENOM" id="CLU_117006_0_1_1"/>
<feature type="chain" id="PRO_5015019701" evidence="5">
    <location>
        <begin position="28"/>
        <end position="155"/>
    </location>
</feature>
<evidence type="ECO:0000313" key="8">
    <source>
        <dbReference type="Ensembl" id="ENSLAFP00000027497.1"/>
    </source>
</evidence>
<dbReference type="AlphaFoldDB" id="G3UI39"/>
<dbReference type="InterPro" id="IPR036816">
    <property type="entry name" value="RNaseA-like_dom_sf"/>
</dbReference>
<dbReference type="CDD" id="cd06265">
    <property type="entry name" value="RNase_A_canonical"/>
    <property type="match status" value="1"/>
</dbReference>
<keyword evidence="9" id="KW-1185">Reference proteome</keyword>
<comment type="similarity">
    <text evidence="1 5">Belongs to the pancreatic ribonuclease family.</text>
</comment>
<sequence>MTPARAGFWPLLLLLLGLWVANVPVSAKPKDKTPAQWFEIQHVQPHPRGCNAAMGSINKDKKHCKGLNTFLHDSFSSVATTCKNPTIACKNHRKNCHKSRGPVSLTICVHTSGKYPNCKYKEQSKKASYIVACDPPQKSDSGHFQLVPVHLDKVF</sequence>
<reference evidence="7" key="2">
    <citation type="journal article" date="2014" name="Mol. Genet. Genomics">
        <title>Comparative genomic analysis of eutherian ribonuclease A genes.</title>
        <authorList>
            <person name="Premzl M."/>
        </authorList>
    </citation>
    <scope>NUCLEOTIDE SEQUENCE</scope>
</reference>
<dbReference type="PANTHER" id="PTHR11437:SF31">
    <property type="entry name" value="RIBONUCLEASE 7"/>
    <property type="match status" value="1"/>
</dbReference>
<dbReference type="GeneID" id="100670946"/>
<dbReference type="Ensembl" id="ENSLAFT00000028688.1">
    <property type="protein sequence ID" value="ENSLAFP00000027497.1"/>
    <property type="gene ID" value="ENSLAFG00000030418.1"/>
</dbReference>
<dbReference type="InterPro" id="IPR023412">
    <property type="entry name" value="RNaseA_domain"/>
</dbReference>
<evidence type="ECO:0000313" key="7">
    <source>
        <dbReference type="EMBL" id="CDG32159.1"/>
    </source>
</evidence>
<dbReference type="PANTHER" id="PTHR11437">
    <property type="entry name" value="RIBONUCLEASE"/>
    <property type="match status" value="1"/>
</dbReference>
<reference evidence="8" key="5">
    <citation type="submission" date="2025-05" db="UniProtKB">
        <authorList>
            <consortium name="Ensembl"/>
        </authorList>
    </citation>
    <scope>IDENTIFICATION</scope>
    <source>
        <strain evidence="8">Isolate ISIS603380</strain>
    </source>
</reference>
<dbReference type="GO" id="GO:0004540">
    <property type="term" value="F:RNA nuclease activity"/>
    <property type="evidence" value="ECO:0007669"/>
    <property type="project" value="TreeGrafter"/>
</dbReference>
<evidence type="ECO:0000313" key="9">
    <source>
        <dbReference type="Proteomes" id="UP000007646"/>
    </source>
</evidence>
<dbReference type="GO" id="GO:0050829">
    <property type="term" value="P:defense response to Gram-negative bacterium"/>
    <property type="evidence" value="ECO:0007669"/>
    <property type="project" value="TreeGrafter"/>
</dbReference>
<reference evidence="7" key="3">
    <citation type="journal article" date="2016" name="Data Brief">
        <title>Curated eutherian third party data gene data sets.</title>
        <authorList>
            <person name="Premzl M."/>
        </authorList>
    </citation>
    <scope>NUCLEOTIDE SEQUENCE</scope>
</reference>
<dbReference type="GO" id="GO:0004519">
    <property type="term" value="F:endonuclease activity"/>
    <property type="evidence" value="ECO:0007669"/>
    <property type="project" value="UniProtKB-KW"/>
</dbReference>